<dbReference type="AlphaFoldDB" id="A0A485L2M4"/>
<keyword evidence="2" id="KW-0812">Transmembrane</keyword>
<evidence type="ECO:0000313" key="4">
    <source>
        <dbReference type="EMBL" id="VFT91791.1"/>
    </source>
</evidence>
<keyword evidence="5" id="KW-1185">Reference proteome</keyword>
<reference evidence="3" key="2">
    <citation type="submission" date="2019-06" db="EMBL/GenBank/DDBJ databases">
        <title>Genomics analysis of Aphanomyces spp. identifies a new class of oomycete effector associated with host adaptation.</title>
        <authorList>
            <person name="Gaulin E."/>
        </authorList>
    </citation>
    <scope>NUCLEOTIDE SEQUENCE</scope>
    <source>
        <strain evidence="3">CBS 578.67</strain>
    </source>
</reference>
<accession>A0A485L2M4</accession>
<dbReference type="Proteomes" id="UP000332933">
    <property type="component" value="Unassembled WGS sequence"/>
</dbReference>
<evidence type="ECO:0000256" key="1">
    <source>
        <dbReference type="SAM" id="MobiDB-lite"/>
    </source>
</evidence>
<protein>
    <submittedName>
        <fullName evidence="4">Aste57867_14977 protein</fullName>
    </submittedName>
</protein>
<feature type="region of interest" description="Disordered" evidence="1">
    <location>
        <begin position="122"/>
        <end position="152"/>
    </location>
</feature>
<gene>
    <name evidence="4" type="primary">Aste57867_14977</name>
    <name evidence="3" type="ORF">As57867_014921</name>
    <name evidence="4" type="ORF">ASTE57867_14977</name>
</gene>
<dbReference type="EMBL" id="VJMH01005599">
    <property type="protein sequence ID" value="KAF0694118.1"/>
    <property type="molecule type" value="Genomic_DNA"/>
</dbReference>
<sequence>MVADVAAAVADLAIEVGMPEWHLNGPDHDRPASCTGFGVAGKGPDDCCPYMLIIGASIGSVIACIVVVALILFLTQPRVAPLLPTPTTDEGAHGPVRITLPAHLNTMGATSSSDIEIRIFPPASSHRGTASGPGPTTLVIDDASPSVGDDDPAAAAAATAHRLRQKRKPTPALSRREFESAADSISYFTSDPPSSSRRQSTIISRYSQYAFSDLSSEADAMSSVVDAASTYMPMTDEHYRDASFLATNKTFVAPRQQQQASSRPRRTKAARMRSGTAARARLESDNYSGTSSIVESSVVSSTVTEAQRSFSRAGLPSSTTTEYTHMYNA</sequence>
<feature type="transmembrane region" description="Helical" evidence="2">
    <location>
        <begin position="50"/>
        <end position="74"/>
    </location>
</feature>
<feature type="compositionally biased region" description="Low complexity" evidence="1">
    <location>
        <begin position="141"/>
        <end position="152"/>
    </location>
</feature>
<evidence type="ECO:0000313" key="5">
    <source>
        <dbReference type="Proteomes" id="UP000332933"/>
    </source>
</evidence>
<dbReference type="EMBL" id="CAADRA010005620">
    <property type="protein sequence ID" value="VFT91791.1"/>
    <property type="molecule type" value="Genomic_DNA"/>
</dbReference>
<evidence type="ECO:0000256" key="2">
    <source>
        <dbReference type="SAM" id="Phobius"/>
    </source>
</evidence>
<name>A0A485L2M4_9STRA</name>
<keyword evidence="2" id="KW-1133">Transmembrane helix</keyword>
<organism evidence="4 5">
    <name type="scientific">Aphanomyces stellatus</name>
    <dbReference type="NCBI Taxonomy" id="120398"/>
    <lineage>
        <taxon>Eukaryota</taxon>
        <taxon>Sar</taxon>
        <taxon>Stramenopiles</taxon>
        <taxon>Oomycota</taxon>
        <taxon>Saprolegniomycetes</taxon>
        <taxon>Saprolegniales</taxon>
        <taxon>Verrucalvaceae</taxon>
        <taxon>Aphanomyces</taxon>
    </lineage>
</organism>
<keyword evidence="2" id="KW-0472">Membrane</keyword>
<feature type="region of interest" description="Disordered" evidence="1">
    <location>
        <begin position="255"/>
        <end position="285"/>
    </location>
</feature>
<proteinExistence type="predicted"/>
<evidence type="ECO:0000313" key="3">
    <source>
        <dbReference type="EMBL" id="KAF0694118.1"/>
    </source>
</evidence>
<reference evidence="4 5" key="1">
    <citation type="submission" date="2019-03" db="EMBL/GenBank/DDBJ databases">
        <authorList>
            <person name="Gaulin E."/>
            <person name="Dumas B."/>
        </authorList>
    </citation>
    <scope>NUCLEOTIDE SEQUENCE [LARGE SCALE GENOMIC DNA]</scope>
    <source>
        <strain evidence="4">CBS 568.67</strain>
    </source>
</reference>